<dbReference type="Pfam" id="PF07690">
    <property type="entry name" value="MFS_1"/>
    <property type="match status" value="1"/>
</dbReference>
<keyword evidence="8" id="KW-1185">Reference proteome</keyword>
<dbReference type="PANTHER" id="PTHR23508">
    <property type="entry name" value="CARBOXYLIC ACID TRANSPORTER PROTEIN HOMOLOG"/>
    <property type="match status" value="1"/>
</dbReference>
<gene>
    <name evidence="7" type="ORF">G7Y85_08200</name>
</gene>
<dbReference type="InterPro" id="IPR011701">
    <property type="entry name" value="MFS"/>
</dbReference>
<dbReference type="InterPro" id="IPR036259">
    <property type="entry name" value="MFS_trans_sf"/>
</dbReference>
<feature type="transmembrane region" description="Helical" evidence="5">
    <location>
        <begin position="117"/>
        <end position="137"/>
    </location>
</feature>
<dbReference type="Gene3D" id="1.20.1250.20">
    <property type="entry name" value="MFS general substrate transporter like domains"/>
    <property type="match status" value="2"/>
</dbReference>
<dbReference type="PANTHER" id="PTHR23508:SF10">
    <property type="entry name" value="CARBOXYLIC ACID TRANSPORTER PROTEIN HOMOLOG"/>
    <property type="match status" value="1"/>
</dbReference>
<comment type="caution">
    <text evidence="7">The sequence shown here is derived from an EMBL/GenBank/DDBJ whole genome shotgun (WGS) entry which is preliminary data.</text>
</comment>
<evidence type="ECO:0000256" key="5">
    <source>
        <dbReference type="SAM" id="Phobius"/>
    </source>
</evidence>
<reference evidence="7 8" key="1">
    <citation type="journal article" date="2014" name="Int. J. Syst. Evol. Microbiol.">
        <title>Solimonas terrae sp. nov., isolated from soil.</title>
        <authorList>
            <person name="Kim S.J."/>
            <person name="Moon J.Y."/>
            <person name="Weon H.Y."/>
            <person name="Ahn J.H."/>
            <person name="Chen W.M."/>
            <person name="Kwon S.W."/>
        </authorList>
    </citation>
    <scope>NUCLEOTIDE SEQUENCE [LARGE SCALE GENOMIC DNA]</scope>
    <source>
        <strain evidence="7 8">KIS83-12</strain>
    </source>
</reference>
<accession>A0A6M2BRM1</accession>
<proteinExistence type="predicted"/>
<feature type="transmembrane region" description="Helical" evidence="5">
    <location>
        <begin position="282"/>
        <end position="302"/>
    </location>
</feature>
<evidence type="ECO:0000256" key="3">
    <source>
        <dbReference type="ARBA" id="ARBA00022989"/>
    </source>
</evidence>
<dbReference type="GO" id="GO:0046943">
    <property type="term" value="F:carboxylic acid transmembrane transporter activity"/>
    <property type="evidence" value="ECO:0007669"/>
    <property type="project" value="TreeGrafter"/>
</dbReference>
<feature type="transmembrane region" description="Helical" evidence="5">
    <location>
        <begin position="401"/>
        <end position="424"/>
    </location>
</feature>
<feature type="transmembrane region" description="Helical" evidence="5">
    <location>
        <begin position="149"/>
        <end position="169"/>
    </location>
</feature>
<evidence type="ECO:0000313" key="8">
    <source>
        <dbReference type="Proteomes" id="UP000472676"/>
    </source>
</evidence>
<keyword evidence="2 5" id="KW-0812">Transmembrane</keyword>
<feature type="domain" description="Major facilitator superfamily (MFS) profile" evidence="6">
    <location>
        <begin position="11"/>
        <end position="428"/>
    </location>
</feature>
<name>A0A6M2BRM1_9GAMM</name>
<evidence type="ECO:0000259" key="6">
    <source>
        <dbReference type="PROSITE" id="PS50850"/>
    </source>
</evidence>
<evidence type="ECO:0000256" key="1">
    <source>
        <dbReference type="ARBA" id="ARBA00004141"/>
    </source>
</evidence>
<keyword evidence="4 5" id="KW-0472">Membrane</keyword>
<feature type="transmembrane region" description="Helical" evidence="5">
    <location>
        <begin position="236"/>
        <end position="262"/>
    </location>
</feature>
<feature type="transmembrane region" description="Helical" evidence="5">
    <location>
        <begin position="53"/>
        <end position="78"/>
    </location>
</feature>
<feature type="transmembrane region" description="Helical" evidence="5">
    <location>
        <begin position="372"/>
        <end position="395"/>
    </location>
</feature>
<feature type="transmembrane region" description="Helical" evidence="5">
    <location>
        <begin position="339"/>
        <end position="360"/>
    </location>
</feature>
<dbReference type="AlphaFoldDB" id="A0A6M2BRM1"/>
<dbReference type="SUPFAM" id="SSF103473">
    <property type="entry name" value="MFS general substrate transporter"/>
    <property type="match status" value="1"/>
</dbReference>
<dbReference type="EMBL" id="JAAMOW010000004">
    <property type="protein sequence ID" value="NGY04743.1"/>
    <property type="molecule type" value="Genomic_DNA"/>
</dbReference>
<feature type="transmembrane region" description="Helical" evidence="5">
    <location>
        <begin position="90"/>
        <end position="111"/>
    </location>
</feature>
<feature type="transmembrane region" description="Helical" evidence="5">
    <location>
        <begin position="9"/>
        <end position="33"/>
    </location>
</feature>
<dbReference type="PROSITE" id="PS50850">
    <property type="entry name" value="MFS"/>
    <property type="match status" value="1"/>
</dbReference>
<dbReference type="RefSeq" id="WP_166254738.1">
    <property type="nucleotide sequence ID" value="NZ_JAAMOW010000004.1"/>
</dbReference>
<dbReference type="GO" id="GO:0005886">
    <property type="term" value="C:plasma membrane"/>
    <property type="evidence" value="ECO:0007669"/>
    <property type="project" value="TreeGrafter"/>
</dbReference>
<dbReference type="Proteomes" id="UP000472676">
    <property type="component" value="Unassembled WGS sequence"/>
</dbReference>
<keyword evidence="3 5" id="KW-1133">Transmembrane helix</keyword>
<evidence type="ECO:0000313" key="7">
    <source>
        <dbReference type="EMBL" id="NGY04743.1"/>
    </source>
</evidence>
<comment type="subcellular location">
    <subcellularLocation>
        <location evidence="1">Membrane</location>
        <topology evidence="1">Multi-pass membrane protein</topology>
    </subcellularLocation>
</comment>
<feature type="transmembrane region" description="Helical" evidence="5">
    <location>
        <begin position="314"/>
        <end position="333"/>
    </location>
</feature>
<protein>
    <submittedName>
        <fullName evidence="7">MFS transporter</fullName>
    </submittedName>
</protein>
<sequence>MLGLTRYQWLVLFAAWLGWGFDLFDSILFNFVAPNCVPTLLHLPIGSPEAKHATLYWTGALTSLLLLGWAAGGVLFGYVGDRIGRTRTMLITMLMYALGTAACAFAPNIWVLVCFRIVASLGIGGEWAAGASMVAEVMPEKRRVEAGALLYTSAVFGTTLATLLNLQIAGRWFADQPEVSWRYVFLCGLIPAAVAFGVRLFVKEPERWTRVAQNSAPPRLIELFSPPFRRTTLSGVLMALIALITWWSCNAFLPVFATGLAQTEAALRDFDKAATVQLIENWKFHATMAFNVGGLLGTLLTIPAAKLLGRKPMFAIYFAVSMASIFFTFGAPLEAHTRLYGYFLIGLSVFGVFGSFTYYLPELFPTRLRATGAGFCYNIGRVIAAIGPFVVGLFASKVAGGAIGVLFWIGVVPLAGLLLMPLVIETRGRALLD</sequence>
<feature type="transmembrane region" description="Helical" evidence="5">
    <location>
        <begin position="181"/>
        <end position="202"/>
    </location>
</feature>
<evidence type="ECO:0000256" key="2">
    <source>
        <dbReference type="ARBA" id="ARBA00022692"/>
    </source>
</evidence>
<dbReference type="InterPro" id="IPR020846">
    <property type="entry name" value="MFS_dom"/>
</dbReference>
<organism evidence="7 8">
    <name type="scientific">Solimonas terrae</name>
    <dbReference type="NCBI Taxonomy" id="1396819"/>
    <lineage>
        <taxon>Bacteria</taxon>
        <taxon>Pseudomonadati</taxon>
        <taxon>Pseudomonadota</taxon>
        <taxon>Gammaproteobacteria</taxon>
        <taxon>Nevskiales</taxon>
        <taxon>Nevskiaceae</taxon>
        <taxon>Solimonas</taxon>
    </lineage>
</organism>
<evidence type="ECO:0000256" key="4">
    <source>
        <dbReference type="ARBA" id="ARBA00023136"/>
    </source>
</evidence>